<name>A0A2W5TMD9_9BACT</name>
<proteinExistence type="predicted"/>
<organism evidence="2 3">
    <name type="scientific">Archangium gephyra</name>
    <dbReference type="NCBI Taxonomy" id="48"/>
    <lineage>
        <taxon>Bacteria</taxon>
        <taxon>Pseudomonadati</taxon>
        <taxon>Myxococcota</taxon>
        <taxon>Myxococcia</taxon>
        <taxon>Myxococcales</taxon>
        <taxon>Cystobacterineae</taxon>
        <taxon>Archangiaceae</taxon>
        <taxon>Archangium</taxon>
    </lineage>
</organism>
<keyword evidence="1" id="KW-0812">Transmembrane</keyword>
<dbReference type="Proteomes" id="UP000249061">
    <property type="component" value="Unassembled WGS sequence"/>
</dbReference>
<keyword evidence="1" id="KW-1133">Transmembrane helix</keyword>
<protein>
    <recommendedName>
        <fullName evidence="4">DUF155 domain-containing protein</fullName>
    </recommendedName>
</protein>
<comment type="caution">
    <text evidence="2">The sequence shown here is derived from an EMBL/GenBank/DDBJ whole genome shotgun (WGS) entry which is preliminary data.</text>
</comment>
<evidence type="ECO:0000313" key="3">
    <source>
        <dbReference type="Proteomes" id="UP000249061"/>
    </source>
</evidence>
<accession>A0A2W5TMD9</accession>
<keyword evidence="1" id="KW-0472">Membrane</keyword>
<evidence type="ECO:0000313" key="2">
    <source>
        <dbReference type="EMBL" id="PZR14967.1"/>
    </source>
</evidence>
<evidence type="ECO:0008006" key="4">
    <source>
        <dbReference type="Google" id="ProtNLM"/>
    </source>
</evidence>
<reference evidence="2 3" key="1">
    <citation type="submission" date="2017-08" db="EMBL/GenBank/DDBJ databases">
        <title>Infants hospitalized years apart are colonized by the same room-sourced microbial strains.</title>
        <authorList>
            <person name="Brooks B."/>
            <person name="Olm M.R."/>
            <person name="Firek B.A."/>
            <person name="Baker R."/>
            <person name="Thomas B.C."/>
            <person name="Morowitz M.J."/>
            <person name="Banfield J.F."/>
        </authorList>
    </citation>
    <scope>NUCLEOTIDE SEQUENCE [LARGE SCALE GENOMIC DNA]</scope>
    <source>
        <strain evidence="2">S2_003_000_R2_14</strain>
    </source>
</reference>
<dbReference type="EMBL" id="QFQP01000006">
    <property type="protein sequence ID" value="PZR14967.1"/>
    <property type="molecule type" value="Genomic_DNA"/>
</dbReference>
<feature type="transmembrane region" description="Helical" evidence="1">
    <location>
        <begin position="349"/>
        <end position="369"/>
    </location>
</feature>
<sequence>MRDLMLRLLDGDIRCTRIFDVADTIDLEKCRYRIAAGGGDIRRLSLRREGSEYIQLSDPPLLISLGARQFVVAGASREVKLDAALFHHGAISISVRVPLTRGSTVEELIPLADELYDSKSLDALALEEVNKLRSTLGDAVEAGHLWEQNESYTVIFAREFEGAPSAEVVLRSPGIARLLLGEQREKSLSTLEEAEVLEHHFSYTPNDLVLIEWNAALVYEPSGSEDIVDLLEIANAQLLELRYYDNVLDAELQRMYGVVGKQDNGNYLLKSPYKTAIREQLRTLIELSEFIERVENATKIVGDVYLARVYESALKQLRISKWTEQVSRKHKLLQQIYGLLKGEVDTGRALTLETMVVLLILIEILMAVWRVGH</sequence>
<dbReference type="AlphaFoldDB" id="A0A2W5TMD9"/>
<gene>
    <name evidence="2" type="ORF">DI536_09320</name>
</gene>
<evidence type="ECO:0000256" key="1">
    <source>
        <dbReference type="SAM" id="Phobius"/>
    </source>
</evidence>